<accession>M1P274</accession>
<evidence type="ECO:0000313" key="3">
    <source>
        <dbReference type="Proteomes" id="UP000011721"/>
    </source>
</evidence>
<dbReference type="EMBL" id="CP003985">
    <property type="protein sequence ID" value="AGF77583.1"/>
    <property type="molecule type" value="Genomic_DNA"/>
</dbReference>
<dbReference type="PATRIC" id="fig|1167006.5.peg.1133"/>
<evidence type="ECO:0000313" key="2">
    <source>
        <dbReference type="EMBL" id="AGF77583.1"/>
    </source>
</evidence>
<dbReference type="AlphaFoldDB" id="M1P274"/>
<feature type="domain" description="4Fe-4S ferredoxin-type" evidence="1">
    <location>
        <begin position="264"/>
        <end position="293"/>
    </location>
</feature>
<proteinExistence type="predicted"/>
<keyword evidence="3" id="KW-1185">Reference proteome</keyword>
<dbReference type="InterPro" id="IPR017896">
    <property type="entry name" value="4Fe4S_Fe-S-bd"/>
</dbReference>
<dbReference type="Proteomes" id="UP000011721">
    <property type="component" value="Chromosome"/>
</dbReference>
<dbReference type="eggNOG" id="COG1149">
    <property type="taxonomic scope" value="Bacteria"/>
</dbReference>
<dbReference type="Gene3D" id="3.30.70.20">
    <property type="match status" value="1"/>
</dbReference>
<dbReference type="Pfam" id="PF12838">
    <property type="entry name" value="Fer4_7"/>
    <property type="match status" value="1"/>
</dbReference>
<gene>
    <name evidence="2" type="ordered locus">UWK_01011</name>
</gene>
<dbReference type="PROSITE" id="PS51379">
    <property type="entry name" value="4FE4S_FER_2"/>
    <property type="match status" value="2"/>
</dbReference>
<evidence type="ECO:0000259" key="1">
    <source>
        <dbReference type="PROSITE" id="PS51379"/>
    </source>
</evidence>
<dbReference type="RefSeq" id="WP_015403279.1">
    <property type="nucleotide sequence ID" value="NC_020304.1"/>
</dbReference>
<organism evidence="2 3">
    <name type="scientific">Desulfocapsa sulfexigens (strain DSM 10523 / SB164P1)</name>
    <dbReference type="NCBI Taxonomy" id="1167006"/>
    <lineage>
        <taxon>Bacteria</taxon>
        <taxon>Pseudomonadati</taxon>
        <taxon>Thermodesulfobacteriota</taxon>
        <taxon>Desulfobulbia</taxon>
        <taxon>Desulfobulbales</taxon>
        <taxon>Desulfocapsaceae</taxon>
        <taxon>Desulfocapsa</taxon>
    </lineage>
</organism>
<name>M1P274_DESSD</name>
<feature type="domain" description="4Fe-4S ferredoxin-type" evidence="1">
    <location>
        <begin position="234"/>
        <end position="263"/>
    </location>
</feature>
<reference evidence="3" key="1">
    <citation type="journal article" date="2013" name="Stand. Genomic Sci.">
        <title>Complete genome sequence of Desulfocapsa sulfexigens, a marine deltaproteobacterium specialized in disproportionating inorganic sulfur compounds.</title>
        <authorList>
            <person name="Finster K.W."/>
            <person name="Kjeldsen K.U."/>
            <person name="Kube M."/>
            <person name="Reinhardt R."/>
            <person name="Mussmann M."/>
            <person name="Amann R."/>
            <person name="Schreiber L."/>
        </authorList>
    </citation>
    <scope>NUCLEOTIDE SEQUENCE [LARGE SCALE GENOMIC DNA]</scope>
    <source>
        <strain evidence="3">DSM 10523 / SB164P1</strain>
    </source>
</reference>
<sequence length="307" mass="35144">MKRKFLIFLPSTWAYIKEGYHTQGYSLKNWLHGYIYSRWIYLYIGIGTGEHILARKFKPLAKFLCRFFKPSGKSESPETCISFSDTYHGKVISLDTAKKLVTINRRIEVADLEQVIPYKLARSIILENPEHIVVMDCPCRKVRPNPCKPIDVCLVIGEIFSQFILEHHPANSRKINMKEAVEILEAEHKRGHVHHAFFKSDLFNRFYAICNCCSCCCGAIQAWRNGTPMLASSGYVSRSNHALCTACGVCVVFCQFEALKMKEDTIIIDEKRCLGCGVCVTKCKENARWLERDTSRGTPLEVDKLFL</sequence>
<dbReference type="HOGENOM" id="CLU_078180_0_0_7"/>
<protein>
    <recommendedName>
        <fullName evidence="1">4Fe-4S ferredoxin-type domain-containing protein</fullName>
    </recommendedName>
</protein>
<dbReference type="STRING" id="1167006.UWK_01011"/>
<dbReference type="SUPFAM" id="SSF54862">
    <property type="entry name" value="4Fe-4S ferredoxins"/>
    <property type="match status" value="1"/>
</dbReference>
<dbReference type="KEGG" id="dsf:UWK_01011"/>